<dbReference type="AlphaFoldDB" id="A0A391NVS0"/>
<comment type="caution">
    <text evidence="1">The sequence shown here is derived from an EMBL/GenBank/DDBJ whole genome shotgun (WGS) entry which is preliminary data.</text>
</comment>
<dbReference type="EMBL" id="BDIP01010257">
    <property type="protein sequence ID" value="GCA65221.1"/>
    <property type="molecule type" value="Genomic_DNA"/>
</dbReference>
<name>A0A391NVS0_9EUKA</name>
<sequence length="25" mass="2507">FFVLPPVAMCIGGFIGVAQGSILGL</sequence>
<keyword evidence="2" id="KW-1185">Reference proteome</keyword>
<gene>
    <name evidence="1" type="ORF">KIPB_016589</name>
</gene>
<organism evidence="1 2">
    <name type="scientific">Kipferlia bialata</name>
    <dbReference type="NCBI Taxonomy" id="797122"/>
    <lineage>
        <taxon>Eukaryota</taxon>
        <taxon>Metamonada</taxon>
        <taxon>Carpediemonas-like organisms</taxon>
        <taxon>Kipferlia</taxon>
    </lineage>
</organism>
<evidence type="ECO:0000313" key="1">
    <source>
        <dbReference type="EMBL" id="GCA65221.1"/>
    </source>
</evidence>
<evidence type="ECO:0000313" key="2">
    <source>
        <dbReference type="Proteomes" id="UP000265618"/>
    </source>
</evidence>
<reference evidence="1 2" key="1">
    <citation type="journal article" date="2018" name="PLoS ONE">
        <title>The draft genome of Kipferlia bialata reveals reductive genome evolution in fornicate parasites.</title>
        <authorList>
            <person name="Tanifuji G."/>
            <person name="Takabayashi S."/>
            <person name="Kume K."/>
            <person name="Takagi M."/>
            <person name="Nakayama T."/>
            <person name="Kamikawa R."/>
            <person name="Inagaki Y."/>
            <person name="Hashimoto T."/>
        </authorList>
    </citation>
    <scope>NUCLEOTIDE SEQUENCE [LARGE SCALE GENOMIC DNA]</scope>
    <source>
        <strain evidence="1">NY0173</strain>
    </source>
</reference>
<feature type="non-terminal residue" evidence="1">
    <location>
        <position position="25"/>
    </location>
</feature>
<accession>A0A391NVS0</accession>
<feature type="non-terminal residue" evidence="1">
    <location>
        <position position="1"/>
    </location>
</feature>
<protein>
    <submittedName>
        <fullName evidence="1">Uncharacterized protein</fullName>
    </submittedName>
</protein>
<dbReference type="Proteomes" id="UP000265618">
    <property type="component" value="Unassembled WGS sequence"/>
</dbReference>
<proteinExistence type="predicted"/>